<comment type="cofactor">
    <cofactor evidence="10">
        <name>Mg(2+)</name>
        <dbReference type="ChEBI" id="CHEBI:18420"/>
    </cofactor>
    <text evidence="10">Binds a second Mg(2+) ion via substrate during catalysis.</text>
</comment>
<feature type="binding site" evidence="12">
    <location>
        <position position="161"/>
    </location>
    <ligand>
        <name>substrate</name>
    </ligand>
</feature>
<feature type="binding site" evidence="10">
    <location>
        <position position="334"/>
    </location>
    <ligand>
        <name>(2R)-2-phosphoglycerate</name>
        <dbReference type="ChEBI" id="CHEBI:58289"/>
    </ligand>
</feature>
<dbReference type="CDD" id="cd03313">
    <property type="entry name" value="enolase"/>
    <property type="match status" value="1"/>
</dbReference>
<feature type="binding site" evidence="12">
    <location>
        <position position="152"/>
    </location>
    <ligand>
        <name>substrate</name>
    </ligand>
</feature>
<evidence type="ECO:0000256" key="13">
    <source>
        <dbReference type="PIRSR" id="PIRSR001400-3"/>
    </source>
</evidence>
<dbReference type="PIRSF" id="PIRSF001400">
    <property type="entry name" value="Enolase"/>
    <property type="match status" value="1"/>
</dbReference>
<dbReference type="AlphaFoldDB" id="A0A0F5MMT9"/>
<accession>A0A0F5MMT9</accession>
<feature type="binding site" evidence="10">
    <location>
        <position position="363"/>
    </location>
    <ligand>
        <name>(2R)-2-phosphoglycerate</name>
        <dbReference type="ChEBI" id="CHEBI:58289"/>
    </ligand>
</feature>
<dbReference type="EC" id="4.2.1.11" evidence="3 10"/>
<evidence type="ECO:0000256" key="9">
    <source>
        <dbReference type="ARBA" id="ARBA00045763"/>
    </source>
</evidence>
<comment type="cofactor">
    <cofactor evidence="13">
        <name>Mg(2+)</name>
        <dbReference type="ChEBI" id="CHEBI:18420"/>
    </cofactor>
    <text evidence="13">Mg(2+) is required for catalysis and for stabilizing the dimer.</text>
</comment>
<evidence type="ECO:0000256" key="2">
    <source>
        <dbReference type="ARBA" id="ARBA00009604"/>
    </source>
</evidence>
<dbReference type="PATRIC" id="fig|1607817.3.peg.883"/>
<evidence type="ECO:0000256" key="3">
    <source>
        <dbReference type="ARBA" id="ARBA00012058"/>
    </source>
</evidence>
<feature type="binding site" evidence="12">
    <location>
        <position position="385"/>
    </location>
    <ligand>
        <name>substrate</name>
    </ligand>
</feature>
<evidence type="ECO:0000256" key="10">
    <source>
        <dbReference type="HAMAP-Rule" id="MF_00318"/>
    </source>
</evidence>
<dbReference type="GO" id="GO:0000287">
    <property type="term" value="F:magnesium ion binding"/>
    <property type="evidence" value="ECO:0007669"/>
    <property type="project" value="UniProtKB-UniRule"/>
</dbReference>
<evidence type="ECO:0000259" key="15">
    <source>
        <dbReference type="SMART" id="SM01192"/>
    </source>
</evidence>
<name>A0A0F5MMT9_9RICK</name>
<dbReference type="SUPFAM" id="SSF54826">
    <property type="entry name" value="Enolase N-terminal domain-like"/>
    <property type="match status" value="1"/>
</dbReference>
<dbReference type="SFLD" id="SFLDG00178">
    <property type="entry name" value="enolase"/>
    <property type="match status" value="1"/>
</dbReference>
<feature type="active site" description="Proton acceptor" evidence="10 11">
    <location>
        <position position="334"/>
    </location>
</feature>
<evidence type="ECO:0000256" key="8">
    <source>
        <dbReference type="ARBA" id="ARBA00023239"/>
    </source>
</evidence>
<dbReference type="PANTHER" id="PTHR11902">
    <property type="entry name" value="ENOLASE"/>
    <property type="match status" value="1"/>
</dbReference>
<evidence type="ECO:0000256" key="4">
    <source>
        <dbReference type="ARBA" id="ARBA00017068"/>
    </source>
</evidence>
<keyword evidence="10" id="KW-0963">Cytoplasm</keyword>
<dbReference type="SFLD" id="SFLDS00001">
    <property type="entry name" value="Enolase"/>
    <property type="match status" value="1"/>
</dbReference>
<evidence type="ECO:0000256" key="6">
    <source>
        <dbReference type="ARBA" id="ARBA00022842"/>
    </source>
</evidence>
<keyword evidence="6 10" id="KW-0460">Magnesium</keyword>
<dbReference type="PRINTS" id="PR00148">
    <property type="entry name" value="ENOLASE"/>
</dbReference>
<comment type="function">
    <text evidence="9 10">Catalyzes the reversible conversion of 2-phosphoglycerate (2-PG) into phosphoenolpyruvate (PEP). It is essential for the degradation of carbohydrates via glycolysis.</text>
</comment>
<feature type="binding site" evidence="10 13">
    <location>
        <position position="239"/>
    </location>
    <ligand>
        <name>Mg(2+)</name>
        <dbReference type="ChEBI" id="CHEBI:18420"/>
    </ligand>
</feature>
<evidence type="ECO:0000313" key="18">
    <source>
        <dbReference type="Proteomes" id="UP000033358"/>
    </source>
</evidence>
<comment type="caution">
    <text evidence="17">The sequence shown here is derived from an EMBL/GenBank/DDBJ whole genome shotgun (WGS) entry which is preliminary data.</text>
</comment>
<evidence type="ECO:0000259" key="16">
    <source>
        <dbReference type="SMART" id="SM01193"/>
    </source>
</evidence>
<feature type="binding site" evidence="12">
    <location>
        <begin position="361"/>
        <end position="364"/>
    </location>
    <ligand>
        <name>substrate</name>
    </ligand>
</feature>
<dbReference type="PANTHER" id="PTHR11902:SF1">
    <property type="entry name" value="ENOLASE"/>
    <property type="match status" value="1"/>
</dbReference>
<comment type="subcellular location">
    <subcellularLocation>
        <location evidence="10">Cytoplasm</location>
    </subcellularLocation>
    <subcellularLocation>
        <location evidence="10">Secreted</location>
    </subcellularLocation>
    <subcellularLocation>
        <location evidence="10">Cell surface</location>
    </subcellularLocation>
    <text evidence="10">Fractions of enolase are present in both the cytoplasm and on the cell surface.</text>
</comment>
<evidence type="ECO:0000256" key="14">
    <source>
        <dbReference type="SAM" id="MobiDB-lite"/>
    </source>
</evidence>
<dbReference type="GO" id="GO:0005576">
    <property type="term" value="C:extracellular region"/>
    <property type="evidence" value="ECO:0007669"/>
    <property type="project" value="UniProtKB-SubCell"/>
</dbReference>
<dbReference type="SUPFAM" id="SSF51604">
    <property type="entry name" value="Enolase C-terminal domain-like"/>
    <property type="match status" value="1"/>
</dbReference>
<sequence>MLKICNLKAREILDSRGNPTIEAEITLSNGMKERASVPSGASKGKKEAHELRDGGPRYLGQGVLKAVSNVNNQIAKAIVGRNCDNQRELDELLIDLDGTDNKSNLGSNAILATSIAISKIAAKSRNIPLYSYLGGGSILPTPMMNIINGGSHANNNLDIQEFMIMPVTASNMCEAIRMGSEVFHSLKSMLNQLGYSTSVGDEGGFAPNLSSSEQALELILKSVEKASLVPGKDILIALDVAASELYHQNDYLFKKANIKYSIEELISYYSKLIASFPIISIEDPLAEDDEIGWKLITSELGAKVQLVGDDLFVTNKEILSQGIKNKLANSILIKPNQIGTITETLDTIKTAHENGYKAIVSHRSGETEDTTIAHIAVAANCGQIKTGSLSRSDRTAKYNELIRIEESLSDKSSYAGGAILNNFICQMS</sequence>
<dbReference type="GO" id="GO:0004634">
    <property type="term" value="F:phosphopyruvate hydratase activity"/>
    <property type="evidence" value="ECO:0007669"/>
    <property type="project" value="UniProtKB-UniRule"/>
</dbReference>
<dbReference type="UniPathway" id="UPA00109">
    <property type="reaction ID" value="UER00187"/>
</dbReference>
<dbReference type="SMART" id="SM01192">
    <property type="entry name" value="Enolase_C"/>
    <property type="match status" value="1"/>
</dbReference>
<dbReference type="PROSITE" id="PS00164">
    <property type="entry name" value="ENOLASE"/>
    <property type="match status" value="1"/>
</dbReference>
<feature type="compositionally biased region" description="Basic and acidic residues" evidence="14">
    <location>
        <begin position="44"/>
        <end position="53"/>
    </location>
</feature>
<keyword evidence="18" id="KW-1185">Reference proteome</keyword>
<dbReference type="SMART" id="SM01193">
    <property type="entry name" value="Enolase_N"/>
    <property type="match status" value="1"/>
</dbReference>
<feature type="binding site" evidence="10">
    <location>
        <position position="385"/>
    </location>
    <ligand>
        <name>(2R)-2-phosphoglycerate</name>
        <dbReference type="ChEBI" id="CHEBI:58289"/>
    </ligand>
</feature>
<dbReference type="Pfam" id="PF03952">
    <property type="entry name" value="Enolase_N"/>
    <property type="match status" value="1"/>
</dbReference>
<dbReference type="InterPro" id="IPR036849">
    <property type="entry name" value="Enolase-like_C_sf"/>
</dbReference>
<comment type="pathway">
    <text evidence="1 10">Carbohydrate degradation; glycolysis; pyruvate from D-glyceraldehyde 3-phosphate: step 4/5.</text>
</comment>
<dbReference type="Gene3D" id="3.30.390.10">
    <property type="entry name" value="Enolase-like, N-terminal domain"/>
    <property type="match status" value="1"/>
</dbReference>
<dbReference type="GO" id="GO:0006096">
    <property type="term" value="P:glycolytic process"/>
    <property type="evidence" value="ECO:0007669"/>
    <property type="project" value="UniProtKB-UniRule"/>
</dbReference>
<feature type="binding site" evidence="12">
    <location>
        <position position="282"/>
    </location>
    <ligand>
        <name>substrate</name>
    </ligand>
</feature>
<dbReference type="Proteomes" id="UP000033358">
    <property type="component" value="Unassembled WGS sequence"/>
</dbReference>
<gene>
    <name evidence="10 17" type="primary">eno</name>
    <name evidence="17" type="ORF">SZ25_00883</name>
</gene>
<feature type="binding site" evidence="10 13">
    <location>
        <position position="282"/>
    </location>
    <ligand>
        <name>Mg(2+)</name>
        <dbReference type="ChEBI" id="CHEBI:18420"/>
    </ligand>
</feature>
<dbReference type="InterPro" id="IPR029017">
    <property type="entry name" value="Enolase-like_N"/>
</dbReference>
<proteinExistence type="inferred from homology"/>
<evidence type="ECO:0000313" key="17">
    <source>
        <dbReference type="EMBL" id="KKB96036.1"/>
    </source>
</evidence>
<comment type="similarity">
    <text evidence="2 10">Belongs to the enolase family.</text>
</comment>
<feature type="domain" description="Enolase C-terminal TIM barrel" evidence="15">
    <location>
        <begin position="136"/>
        <end position="422"/>
    </location>
</feature>
<evidence type="ECO:0000256" key="7">
    <source>
        <dbReference type="ARBA" id="ARBA00023152"/>
    </source>
</evidence>
<evidence type="ECO:0000256" key="5">
    <source>
        <dbReference type="ARBA" id="ARBA00022525"/>
    </source>
</evidence>
<reference evidence="17 18" key="1">
    <citation type="submission" date="2015-02" db="EMBL/GenBank/DDBJ databases">
        <title>Single cell genomics of a rare environmental alphaproteobacterium provides unique insights into Rickettsiaceae evolution.</title>
        <authorList>
            <person name="Martijn J."/>
            <person name="Schulz F."/>
            <person name="Zaremba-Niedzwiedzka K."/>
            <person name="Viklund J."/>
            <person name="Stepanauskas R."/>
            <person name="Andersson S.G.E."/>
            <person name="Horn M."/>
            <person name="Guy L."/>
            <person name="Ettema T.J.G."/>
        </authorList>
    </citation>
    <scope>NUCLEOTIDE SEQUENCE [LARGE SCALE GENOMIC DNA]</scope>
    <source>
        <strain evidence="17 18">SCGC AAA041-L04</strain>
    </source>
</reference>
<feature type="binding site" evidence="12">
    <location>
        <position position="309"/>
    </location>
    <ligand>
        <name>substrate</name>
    </ligand>
</feature>
<dbReference type="InterPro" id="IPR020810">
    <property type="entry name" value="Enolase_C"/>
</dbReference>
<dbReference type="SFLD" id="SFLDF00002">
    <property type="entry name" value="enolase"/>
    <property type="match status" value="1"/>
</dbReference>
<keyword evidence="8 10" id="KW-0456">Lyase</keyword>
<keyword evidence="7 10" id="KW-0324">Glycolysis</keyword>
<dbReference type="EMBL" id="JYHA01000147">
    <property type="protein sequence ID" value="KKB96036.1"/>
    <property type="molecule type" value="Genomic_DNA"/>
</dbReference>
<feature type="binding site" evidence="10 13">
    <location>
        <position position="309"/>
    </location>
    <ligand>
        <name>Mg(2+)</name>
        <dbReference type="ChEBI" id="CHEBI:18420"/>
    </ligand>
</feature>
<dbReference type="NCBIfam" id="TIGR01060">
    <property type="entry name" value="eno"/>
    <property type="match status" value="1"/>
</dbReference>
<keyword evidence="10 13" id="KW-0479">Metal-binding</keyword>
<feature type="domain" description="Enolase N-terminal" evidence="16">
    <location>
        <begin position="4"/>
        <end position="133"/>
    </location>
</feature>
<dbReference type="GO" id="GO:0000015">
    <property type="term" value="C:phosphopyruvate hydratase complex"/>
    <property type="evidence" value="ECO:0007669"/>
    <property type="project" value="InterPro"/>
</dbReference>
<keyword evidence="5 10" id="KW-0964">Secreted</keyword>
<feature type="binding site" evidence="10">
    <location>
        <position position="160"/>
    </location>
    <ligand>
        <name>(2R)-2-phosphoglycerate</name>
        <dbReference type="ChEBI" id="CHEBI:58289"/>
    </ligand>
</feature>
<evidence type="ECO:0000256" key="11">
    <source>
        <dbReference type="PIRSR" id="PIRSR001400-1"/>
    </source>
</evidence>
<feature type="region of interest" description="Disordered" evidence="14">
    <location>
        <begin position="32"/>
        <end position="53"/>
    </location>
</feature>
<organism evidence="17 18">
    <name type="scientific">Candidatus Arcanibacter lacustris</name>
    <dbReference type="NCBI Taxonomy" id="1607817"/>
    <lineage>
        <taxon>Bacteria</taxon>
        <taxon>Pseudomonadati</taxon>
        <taxon>Pseudomonadota</taxon>
        <taxon>Alphaproteobacteria</taxon>
        <taxon>Rickettsiales</taxon>
        <taxon>Candidatus Arcanibacter</taxon>
    </lineage>
</organism>
<dbReference type="GO" id="GO:0009986">
    <property type="term" value="C:cell surface"/>
    <property type="evidence" value="ECO:0007669"/>
    <property type="project" value="UniProtKB-SubCell"/>
</dbReference>
<dbReference type="Gene3D" id="3.20.20.120">
    <property type="entry name" value="Enolase-like C-terminal domain"/>
    <property type="match status" value="1"/>
</dbReference>
<comment type="catalytic activity">
    <reaction evidence="10">
        <text>(2R)-2-phosphoglycerate = phosphoenolpyruvate + H2O</text>
        <dbReference type="Rhea" id="RHEA:10164"/>
        <dbReference type="ChEBI" id="CHEBI:15377"/>
        <dbReference type="ChEBI" id="CHEBI:58289"/>
        <dbReference type="ChEBI" id="CHEBI:58702"/>
        <dbReference type="EC" id="4.2.1.11"/>
    </reaction>
</comment>
<dbReference type="Pfam" id="PF00113">
    <property type="entry name" value="Enolase_C"/>
    <property type="match status" value="1"/>
</dbReference>
<evidence type="ECO:0000256" key="12">
    <source>
        <dbReference type="PIRSR" id="PIRSR001400-2"/>
    </source>
</evidence>
<evidence type="ECO:0000256" key="1">
    <source>
        <dbReference type="ARBA" id="ARBA00005031"/>
    </source>
</evidence>
<dbReference type="InterPro" id="IPR020811">
    <property type="entry name" value="Enolase_N"/>
</dbReference>
<feature type="binding site" evidence="10">
    <location>
        <position position="364"/>
    </location>
    <ligand>
        <name>(2R)-2-phosphoglycerate</name>
        <dbReference type="ChEBI" id="CHEBI:58289"/>
    </ligand>
</feature>
<dbReference type="InterPro" id="IPR000941">
    <property type="entry name" value="Enolase"/>
</dbReference>
<protein>
    <recommendedName>
        <fullName evidence="4 10">Enolase</fullName>
        <ecNumber evidence="3 10">4.2.1.11</ecNumber>
    </recommendedName>
    <alternativeName>
        <fullName evidence="10">2-phospho-D-glycerate hydro-lyase</fullName>
    </alternativeName>
    <alternativeName>
        <fullName evidence="10">2-phosphoglycerate dehydratase</fullName>
    </alternativeName>
</protein>
<dbReference type="HAMAP" id="MF_00318">
    <property type="entry name" value="Enolase"/>
    <property type="match status" value="1"/>
</dbReference>
<feature type="active site" description="Proton donor" evidence="10 11">
    <location>
        <position position="202"/>
    </location>
</feature>
<dbReference type="InterPro" id="IPR020809">
    <property type="entry name" value="Enolase_CS"/>
</dbReference>